<protein>
    <submittedName>
        <fullName evidence="1">Uncharacterized protein</fullName>
    </submittedName>
</protein>
<dbReference type="AlphaFoldDB" id="A0A8H5X1C8"/>
<accession>A0A8H5X1C8</accession>
<name>A0A8H5X1C8_FUSHE</name>
<dbReference type="EMBL" id="JAAGWQ010000016">
    <property type="protein sequence ID" value="KAF5678695.1"/>
    <property type="molecule type" value="Genomic_DNA"/>
</dbReference>
<reference evidence="1 2" key="1">
    <citation type="submission" date="2020-05" db="EMBL/GenBank/DDBJ databases">
        <title>Identification and distribution of gene clusters putatively required for synthesis of sphingolipid metabolism inhibitors in phylogenetically diverse species of the filamentous fungus Fusarium.</title>
        <authorList>
            <person name="Kim H.-S."/>
            <person name="Busman M."/>
            <person name="Brown D.W."/>
            <person name="Divon H."/>
            <person name="Uhlig S."/>
            <person name="Proctor R.H."/>
        </authorList>
    </citation>
    <scope>NUCLEOTIDE SEQUENCE [LARGE SCALE GENOMIC DNA]</scope>
    <source>
        <strain evidence="1 2">NRRL 20693</strain>
    </source>
</reference>
<keyword evidence="2" id="KW-1185">Reference proteome</keyword>
<dbReference type="Proteomes" id="UP000567885">
    <property type="component" value="Unassembled WGS sequence"/>
</dbReference>
<comment type="caution">
    <text evidence="1">The sequence shown here is derived from an EMBL/GenBank/DDBJ whole genome shotgun (WGS) entry which is preliminary data.</text>
</comment>
<sequence length="83" mass="9550">MERTNDNGEFYYTHFIPADFMTDIGKLRTVLATIYPTPAGKLKGFEIMQECPGGQWVLISWNKNPQNILEEVKKKDDNGLKKD</sequence>
<gene>
    <name evidence="1" type="ORF">FHETE_1136</name>
</gene>
<evidence type="ECO:0000313" key="2">
    <source>
        <dbReference type="Proteomes" id="UP000567885"/>
    </source>
</evidence>
<evidence type="ECO:0000313" key="1">
    <source>
        <dbReference type="EMBL" id="KAF5678695.1"/>
    </source>
</evidence>
<proteinExistence type="predicted"/>
<organism evidence="1 2">
    <name type="scientific">Fusarium heterosporum</name>
    <dbReference type="NCBI Taxonomy" id="42747"/>
    <lineage>
        <taxon>Eukaryota</taxon>
        <taxon>Fungi</taxon>
        <taxon>Dikarya</taxon>
        <taxon>Ascomycota</taxon>
        <taxon>Pezizomycotina</taxon>
        <taxon>Sordariomycetes</taxon>
        <taxon>Hypocreomycetidae</taxon>
        <taxon>Hypocreales</taxon>
        <taxon>Nectriaceae</taxon>
        <taxon>Fusarium</taxon>
        <taxon>Fusarium heterosporum species complex</taxon>
    </lineage>
</organism>